<keyword evidence="6" id="KW-0694">RNA-binding</keyword>
<dbReference type="PANTHER" id="PTHR34276:SF1">
    <property type="entry name" value="MINI-RIBONUCLEASE 3"/>
    <property type="match status" value="1"/>
</dbReference>
<reference evidence="8" key="2">
    <citation type="submission" date="2022-01" db="EMBL/GenBank/DDBJ databases">
        <authorList>
            <person name="Zivanovic Y."/>
            <person name="Moreira D."/>
            <person name="Lopez-Garcia P."/>
        </authorList>
    </citation>
    <scope>NUCLEOTIDE SEQUENCE</scope>
    <source>
        <strain evidence="8">G9</strain>
    </source>
</reference>
<dbReference type="SMART" id="SM00535">
    <property type="entry name" value="RIBOc"/>
    <property type="match status" value="1"/>
</dbReference>
<comment type="cofactor">
    <cofactor evidence="6">
        <name>Mg(2+)</name>
        <dbReference type="ChEBI" id="CHEBI:18420"/>
    </cofactor>
</comment>
<sequence>MEPRPQCFVFPLPVVTDAINPSQLSTASLAYFGDAVYELFIRFIFLSQPQRINDYHQQVVAHVRAESQAHYLDVLREHFTRQELDIFRQGRNAATAGPRRVSAKIYRQATGLETLLGYLYLGNQSRLQDILLILRDKIMADIEASKIEASR</sequence>
<dbReference type="EC" id="3.1.26.-" evidence="6"/>
<dbReference type="Gene3D" id="1.10.1520.10">
    <property type="entry name" value="Ribonuclease III domain"/>
    <property type="match status" value="1"/>
</dbReference>
<evidence type="ECO:0000256" key="6">
    <source>
        <dbReference type="HAMAP-Rule" id="MF_01468"/>
    </source>
</evidence>
<evidence type="ECO:0000256" key="5">
    <source>
        <dbReference type="ARBA" id="ARBA00022801"/>
    </source>
</evidence>
<dbReference type="HAMAP" id="MF_01468">
    <property type="entry name" value="RNase_Mini_III"/>
    <property type="match status" value="1"/>
</dbReference>
<dbReference type="RefSeq" id="WP_277866452.1">
    <property type="nucleotide sequence ID" value="NZ_JAKKUT010000002.1"/>
</dbReference>
<dbReference type="PANTHER" id="PTHR34276">
    <property type="entry name" value="MINI-RIBONUCLEASE 3"/>
    <property type="match status" value="1"/>
</dbReference>
<keyword evidence="6" id="KW-0963">Cytoplasm</keyword>
<keyword evidence="6" id="KW-0699">rRNA-binding</keyword>
<evidence type="ECO:0000256" key="2">
    <source>
        <dbReference type="ARBA" id="ARBA00022552"/>
    </source>
</evidence>
<comment type="caution">
    <text evidence="8">The sequence shown here is derived from an EMBL/GenBank/DDBJ whole genome shotgun (WGS) entry which is preliminary data.</text>
</comment>
<dbReference type="SUPFAM" id="SSF69065">
    <property type="entry name" value="RNase III domain-like"/>
    <property type="match status" value="1"/>
</dbReference>
<evidence type="ECO:0000256" key="4">
    <source>
        <dbReference type="ARBA" id="ARBA00022759"/>
    </source>
</evidence>
<keyword evidence="6" id="KW-0460">Magnesium</keyword>
<keyword evidence="2 6" id="KW-0698">rRNA processing</keyword>
<evidence type="ECO:0000256" key="1">
    <source>
        <dbReference type="ARBA" id="ARBA00022517"/>
    </source>
</evidence>
<proteinExistence type="inferred from homology"/>
<name>A0ABT6EYH4_9SYNE</name>
<reference evidence="8" key="1">
    <citation type="journal article" date="2022" name="Genome Biol. Evol.">
        <title>A New Gene Family Diagnostic for Intracellular Biomineralization of Amorphous Ca Carbonates by Cyanobacteria.</title>
        <authorList>
            <person name="Benzerara K."/>
            <person name="Duprat E."/>
            <person name="Bitard-Feildel T."/>
            <person name="Caumes G."/>
            <person name="Cassier-Chauvat C."/>
            <person name="Chauvat F."/>
            <person name="Dezi M."/>
            <person name="Diop S.I."/>
            <person name="Gaschignard G."/>
            <person name="Gorgen S."/>
            <person name="Gugger M."/>
            <person name="Lopez-Garcia P."/>
            <person name="Millet M."/>
            <person name="Skouri-Panet F."/>
            <person name="Moreira D."/>
            <person name="Callebaut I."/>
        </authorList>
    </citation>
    <scope>NUCLEOTIDE SEQUENCE</scope>
    <source>
        <strain evidence="8">G9</strain>
    </source>
</reference>
<dbReference type="EMBL" id="JAKKUT010000002">
    <property type="protein sequence ID" value="MDG2990544.1"/>
    <property type="molecule type" value="Genomic_DNA"/>
</dbReference>
<dbReference type="PIRSF" id="PIRSF005520">
    <property type="entry name" value="UCP005520"/>
    <property type="match status" value="1"/>
</dbReference>
<accession>A0ABT6EYH4</accession>
<evidence type="ECO:0000313" key="9">
    <source>
        <dbReference type="Proteomes" id="UP001154265"/>
    </source>
</evidence>
<dbReference type="InterPro" id="IPR008226">
    <property type="entry name" value="Mini3_fam"/>
</dbReference>
<keyword evidence="1 6" id="KW-0690">Ribosome biogenesis</keyword>
<comment type="function">
    <text evidence="6">Involved in correct processing of both the 5' and 3' ends of 23S rRNA precursor. Processes 30S rRNA precursor transcript even in absence of ribonuclease 3 (Rnc); Rnc processes 30S rRNA into smaller rRNA precursors.</text>
</comment>
<keyword evidence="5 6" id="KW-0378">Hydrolase</keyword>
<dbReference type="InterPro" id="IPR000999">
    <property type="entry name" value="RNase_III_dom"/>
</dbReference>
<comment type="subunit">
    <text evidence="6">Homodimer.</text>
</comment>
<dbReference type="Proteomes" id="UP001154265">
    <property type="component" value="Unassembled WGS sequence"/>
</dbReference>
<feature type="domain" description="RNase III" evidence="7">
    <location>
        <begin position="13"/>
        <end position="147"/>
    </location>
</feature>
<dbReference type="InterPro" id="IPR036389">
    <property type="entry name" value="RNase_III_sf"/>
</dbReference>
<evidence type="ECO:0000313" key="8">
    <source>
        <dbReference type="EMBL" id="MDG2990544.1"/>
    </source>
</evidence>
<comment type="similarity">
    <text evidence="6">Belongs to the MrnC RNase family.</text>
</comment>
<protein>
    <recommendedName>
        <fullName evidence="6">Mini-ribonuclease 3</fullName>
        <shortName evidence="6">Mini-3</shortName>
        <shortName evidence="6">Mini-RNase 3</shortName>
        <ecNumber evidence="6">3.1.26.-</ecNumber>
    </recommendedName>
    <alternativeName>
        <fullName evidence="6">Mini-RNase III</fullName>
        <shortName evidence="6">Mini-III</shortName>
    </alternativeName>
</protein>
<gene>
    <name evidence="6" type="primary">mrnC</name>
    <name evidence="8" type="ORF">L3556_06290</name>
</gene>
<keyword evidence="9" id="KW-1185">Reference proteome</keyword>
<feature type="active site" evidence="6">
    <location>
        <position position="34"/>
    </location>
</feature>
<evidence type="ECO:0000259" key="7">
    <source>
        <dbReference type="SMART" id="SM00535"/>
    </source>
</evidence>
<comment type="subcellular location">
    <subcellularLocation>
        <location evidence="6">Cytoplasm</location>
    </subcellularLocation>
</comment>
<organism evidence="8 9">
    <name type="scientific">Candidatus Synechococcus calcipolaris G9</name>
    <dbReference type="NCBI Taxonomy" id="1497997"/>
    <lineage>
        <taxon>Bacteria</taxon>
        <taxon>Bacillati</taxon>
        <taxon>Cyanobacteriota</taxon>
        <taxon>Cyanophyceae</taxon>
        <taxon>Synechococcales</taxon>
        <taxon>Synechococcaceae</taxon>
        <taxon>Synechococcus</taxon>
    </lineage>
</organism>
<dbReference type="Pfam" id="PF00636">
    <property type="entry name" value="Ribonuclease_3"/>
    <property type="match status" value="1"/>
</dbReference>
<keyword evidence="4 6" id="KW-0255">Endonuclease</keyword>
<keyword evidence="3 6" id="KW-0540">Nuclease</keyword>
<evidence type="ECO:0000256" key="3">
    <source>
        <dbReference type="ARBA" id="ARBA00022722"/>
    </source>
</evidence>